<reference evidence="2" key="1">
    <citation type="submission" date="2018-02" db="EMBL/GenBank/DDBJ databases">
        <authorList>
            <person name="Cohen D.B."/>
            <person name="Kent A.D."/>
        </authorList>
    </citation>
    <scope>NUCLEOTIDE SEQUENCE</scope>
</reference>
<organism evidence="2">
    <name type="scientific">Fagus sylvatica</name>
    <name type="common">Beechnut</name>
    <dbReference type="NCBI Taxonomy" id="28930"/>
    <lineage>
        <taxon>Eukaryota</taxon>
        <taxon>Viridiplantae</taxon>
        <taxon>Streptophyta</taxon>
        <taxon>Embryophyta</taxon>
        <taxon>Tracheophyta</taxon>
        <taxon>Spermatophyta</taxon>
        <taxon>Magnoliopsida</taxon>
        <taxon>eudicotyledons</taxon>
        <taxon>Gunneridae</taxon>
        <taxon>Pentapetalae</taxon>
        <taxon>rosids</taxon>
        <taxon>fabids</taxon>
        <taxon>Fagales</taxon>
        <taxon>Fagaceae</taxon>
        <taxon>Fagus</taxon>
    </lineage>
</organism>
<accession>A0A2N9EIR0</accession>
<sequence length="164" mass="18889">MRDEIWEEMDEKTASAIHLNLGDEVIHNILEAKTAEKIWKKLEANLEEQDKVILLLASLPTYFNHLVTMLMYKKETLELEEVTNALLSHSKMKQDRDDSQGDGLVVHSESNHGGNKSKGSNSNKERFQSRSSAKNDVECFYCHKKWTLQKSVQRVETTPRGEEE</sequence>
<dbReference type="AlphaFoldDB" id="A0A2N9EIR0"/>
<feature type="region of interest" description="Disordered" evidence="1">
    <location>
        <begin position="90"/>
        <end position="133"/>
    </location>
</feature>
<feature type="compositionally biased region" description="Low complexity" evidence="1">
    <location>
        <begin position="113"/>
        <end position="122"/>
    </location>
</feature>
<gene>
    <name evidence="2" type="ORF">FSB_LOCUS2331</name>
</gene>
<dbReference type="EMBL" id="OIVN01000111">
    <property type="protein sequence ID" value="SPC74449.1"/>
    <property type="molecule type" value="Genomic_DNA"/>
</dbReference>
<dbReference type="Pfam" id="PF14223">
    <property type="entry name" value="Retrotran_gag_2"/>
    <property type="match status" value="1"/>
</dbReference>
<name>A0A2N9EIR0_FAGSY</name>
<evidence type="ECO:0000313" key="2">
    <source>
        <dbReference type="EMBL" id="SPC74449.1"/>
    </source>
</evidence>
<protein>
    <submittedName>
        <fullName evidence="2">Uncharacterized protein</fullName>
    </submittedName>
</protein>
<feature type="compositionally biased region" description="Basic and acidic residues" evidence="1">
    <location>
        <begin position="123"/>
        <end position="133"/>
    </location>
</feature>
<evidence type="ECO:0000256" key="1">
    <source>
        <dbReference type="SAM" id="MobiDB-lite"/>
    </source>
</evidence>
<proteinExistence type="predicted"/>